<dbReference type="InterPro" id="IPR006149">
    <property type="entry name" value="EB_dom"/>
</dbReference>
<dbReference type="Proteomes" id="UP001458880">
    <property type="component" value="Unassembled WGS sequence"/>
</dbReference>
<accession>A0AAW1NKE8</accession>
<protein>
    <submittedName>
        <fullName evidence="3">EB module</fullName>
    </submittedName>
</protein>
<name>A0AAW1NKE8_POPJA</name>
<evidence type="ECO:0000313" key="4">
    <source>
        <dbReference type="Proteomes" id="UP001458880"/>
    </source>
</evidence>
<organism evidence="3 4">
    <name type="scientific">Popillia japonica</name>
    <name type="common">Japanese beetle</name>
    <dbReference type="NCBI Taxonomy" id="7064"/>
    <lineage>
        <taxon>Eukaryota</taxon>
        <taxon>Metazoa</taxon>
        <taxon>Ecdysozoa</taxon>
        <taxon>Arthropoda</taxon>
        <taxon>Hexapoda</taxon>
        <taxon>Insecta</taxon>
        <taxon>Pterygota</taxon>
        <taxon>Neoptera</taxon>
        <taxon>Endopterygota</taxon>
        <taxon>Coleoptera</taxon>
        <taxon>Polyphaga</taxon>
        <taxon>Scarabaeiformia</taxon>
        <taxon>Scarabaeidae</taxon>
        <taxon>Rutelinae</taxon>
        <taxon>Popillia</taxon>
    </lineage>
</organism>
<comment type="caution">
    <text evidence="3">The sequence shown here is derived from an EMBL/GenBank/DDBJ whole genome shotgun (WGS) entry which is preliminary data.</text>
</comment>
<feature type="domain" description="EB" evidence="2">
    <location>
        <begin position="150"/>
        <end position="194"/>
    </location>
</feature>
<evidence type="ECO:0000313" key="3">
    <source>
        <dbReference type="EMBL" id="KAK9758766.1"/>
    </source>
</evidence>
<dbReference type="EMBL" id="JASPKY010000003">
    <property type="protein sequence ID" value="KAK9758766.1"/>
    <property type="molecule type" value="Genomic_DNA"/>
</dbReference>
<dbReference type="PANTHER" id="PTHR39069:SF8">
    <property type="entry name" value="FI17111P1"/>
    <property type="match status" value="1"/>
</dbReference>
<feature type="signal peptide" evidence="1">
    <location>
        <begin position="1"/>
        <end position="17"/>
    </location>
</feature>
<gene>
    <name evidence="3" type="ORF">QE152_g634</name>
</gene>
<evidence type="ECO:0000259" key="2">
    <source>
        <dbReference type="Pfam" id="PF01683"/>
    </source>
</evidence>
<proteinExistence type="predicted"/>
<keyword evidence="1" id="KW-0732">Signal</keyword>
<evidence type="ECO:0000256" key="1">
    <source>
        <dbReference type="SAM" id="SignalP"/>
    </source>
</evidence>
<dbReference type="Pfam" id="PF01683">
    <property type="entry name" value="EB"/>
    <property type="match status" value="1"/>
</dbReference>
<dbReference type="AlphaFoldDB" id="A0AAW1NKE8"/>
<dbReference type="PANTHER" id="PTHR39069">
    <property type="entry name" value="ECDYSONE-INDUCIBLE GENE E1, ISOFORM A"/>
    <property type="match status" value="1"/>
</dbReference>
<sequence length="316" mass="35740">MYFYFSILIIVFNTALSDTNLNKLENLIIPCTDDELCENDFPGSKCVKNICSCMSENGCLEKGVPFMVRKLGRPCKSNEDCLIDNSECILTENGGICACIKDTVASEDQKQCLPLLSELYFDCLEDAQCSKIPHSECITGVCKCKENMTIHLGSCYFKKELGDSCKTDEDCFTIHNSVCFNDKCVCQKNYVKGKFECLQAAVNLEDPCLEDIQCSWNLGYGTACSQNECRCSDGYNFKATVKRCVQHLSLLQNCTRDKDCYLNSQDEEFLQCSGHICRCREPYKEFEDDCINSVSSRIKLSSSIILTALLYYLRLF</sequence>
<keyword evidence="4" id="KW-1185">Reference proteome</keyword>
<feature type="chain" id="PRO_5043385272" evidence="1">
    <location>
        <begin position="18"/>
        <end position="316"/>
    </location>
</feature>
<reference evidence="3 4" key="1">
    <citation type="journal article" date="2024" name="BMC Genomics">
        <title>De novo assembly and annotation of Popillia japonica's genome with initial clues to its potential as an invasive pest.</title>
        <authorList>
            <person name="Cucini C."/>
            <person name="Boschi S."/>
            <person name="Funari R."/>
            <person name="Cardaioli E."/>
            <person name="Iannotti N."/>
            <person name="Marturano G."/>
            <person name="Paoli F."/>
            <person name="Bruttini M."/>
            <person name="Carapelli A."/>
            <person name="Frati F."/>
            <person name="Nardi F."/>
        </authorList>
    </citation>
    <scope>NUCLEOTIDE SEQUENCE [LARGE SCALE GENOMIC DNA]</scope>
    <source>
        <strain evidence="3">DMR45628</strain>
    </source>
</reference>